<name>A0A9X4ARN4_9BACT</name>
<feature type="region of interest" description="Disordered" evidence="11">
    <location>
        <begin position="63"/>
        <end position="99"/>
    </location>
</feature>
<keyword evidence="8 10" id="KW-0717">Septation</keyword>
<dbReference type="GO" id="GO:0046872">
    <property type="term" value="F:metal ion binding"/>
    <property type="evidence" value="ECO:0007669"/>
    <property type="project" value="UniProtKB-KW"/>
</dbReference>
<dbReference type="GO" id="GO:0005525">
    <property type="term" value="F:GTP binding"/>
    <property type="evidence" value="ECO:0007669"/>
    <property type="project" value="UniProtKB-UniRule"/>
</dbReference>
<evidence type="ECO:0000259" key="12">
    <source>
        <dbReference type="PROSITE" id="PS51706"/>
    </source>
</evidence>
<feature type="region of interest" description="Disordered" evidence="11">
    <location>
        <begin position="1"/>
        <end position="39"/>
    </location>
</feature>
<dbReference type="PANTHER" id="PTHR11649:SF13">
    <property type="entry name" value="ENGB-TYPE G DOMAIN-CONTAINING PROTEIN"/>
    <property type="match status" value="1"/>
</dbReference>
<dbReference type="CDD" id="cd01876">
    <property type="entry name" value="YihA_EngB"/>
    <property type="match status" value="1"/>
</dbReference>
<keyword evidence="5 10" id="KW-0547">Nucleotide-binding</keyword>
<protein>
    <recommendedName>
        <fullName evidence="10">Probable GTP-binding protein EngB</fullName>
    </recommendedName>
</protein>
<feature type="compositionally biased region" description="Basic residues" evidence="11">
    <location>
        <begin position="7"/>
        <end position="20"/>
    </location>
</feature>
<keyword evidence="6" id="KW-0460">Magnesium</keyword>
<accession>A0A9X4ARN4</accession>
<evidence type="ECO:0000313" key="14">
    <source>
        <dbReference type="Proteomes" id="UP001151081"/>
    </source>
</evidence>
<evidence type="ECO:0000313" key="13">
    <source>
        <dbReference type="EMBL" id="MDC3980362.1"/>
    </source>
</evidence>
<comment type="function">
    <text evidence="10">Necessary for normal cell division and for the maintenance of normal septation.</text>
</comment>
<evidence type="ECO:0000256" key="10">
    <source>
        <dbReference type="HAMAP-Rule" id="MF_00321"/>
    </source>
</evidence>
<feature type="domain" description="EngB-type G" evidence="12">
    <location>
        <begin position="123"/>
        <end position="302"/>
    </location>
</feature>
<dbReference type="Gene3D" id="3.40.50.300">
    <property type="entry name" value="P-loop containing nucleotide triphosphate hydrolases"/>
    <property type="match status" value="1"/>
</dbReference>
<evidence type="ECO:0000256" key="3">
    <source>
        <dbReference type="ARBA" id="ARBA00022618"/>
    </source>
</evidence>
<comment type="cofactor">
    <cofactor evidence="1">
        <name>Mg(2+)</name>
        <dbReference type="ChEBI" id="CHEBI:18420"/>
    </cofactor>
</comment>
<dbReference type="HAMAP" id="MF_00321">
    <property type="entry name" value="GTPase_EngB"/>
    <property type="match status" value="1"/>
</dbReference>
<evidence type="ECO:0000256" key="1">
    <source>
        <dbReference type="ARBA" id="ARBA00001946"/>
    </source>
</evidence>
<dbReference type="InterPro" id="IPR019987">
    <property type="entry name" value="GTP-bd_ribosome_bio_YsxC"/>
</dbReference>
<dbReference type="NCBIfam" id="TIGR03598">
    <property type="entry name" value="GTPase_YsxC"/>
    <property type="match status" value="1"/>
</dbReference>
<dbReference type="PANTHER" id="PTHR11649">
    <property type="entry name" value="MSS1/TRME-RELATED GTP-BINDING PROTEIN"/>
    <property type="match status" value="1"/>
</dbReference>
<keyword evidence="3 10" id="KW-0132">Cell division</keyword>
<evidence type="ECO:0000256" key="9">
    <source>
        <dbReference type="ARBA" id="ARBA00023306"/>
    </source>
</evidence>
<dbReference type="InterPro" id="IPR027417">
    <property type="entry name" value="P-loop_NTPase"/>
</dbReference>
<proteinExistence type="inferred from homology"/>
<dbReference type="GO" id="GO:0005829">
    <property type="term" value="C:cytosol"/>
    <property type="evidence" value="ECO:0007669"/>
    <property type="project" value="TreeGrafter"/>
</dbReference>
<dbReference type="InterPro" id="IPR030393">
    <property type="entry name" value="G_ENGB_dom"/>
</dbReference>
<dbReference type="Proteomes" id="UP001151081">
    <property type="component" value="Unassembled WGS sequence"/>
</dbReference>
<evidence type="ECO:0000256" key="11">
    <source>
        <dbReference type="SAM" id="MobiDB-lite"/>
    </source>
</evidence>
<evidence type="ECO:0000256" key="5">
    <source>
        <dbReference type="ARBA" id="ARBA00022741"/>
    </source>
</evidence>
<dbReference type="Pfam" id="PF01926">
    <property type="entry name" value="MMR_HSR1"/>
    <property type="match status" value="1"/>
</dbReference>
<comment type="similarity">
    <text evidence="2 10">Belongs to the TRAFAC class TrmE-Era-EngA-EngB-Septin-like GTPase superfamily. EngB GTPase family.</text>
</comment>
<organism evidence="13 14">
    <name type="scientific">Polyangium jinanense</name>
    <dbReference type="NCBI Taxonomy" id="2829994"/>
    <lineage>
        <taxon>Bacteria</taxon>
        <taxon>Pseudomonadati</taxon>
        <taxon>Myxococcota</taxon>
        <taxon>Polyangia</taxon>
        <taxon>Polyangiales</taxon>
        <taxon>Polyangiaceae</taxon>
        <taxon>Polyangium</taxon>
    </lineage>
</organism>
<dbReference type="GO" id="GO:0000917">
    <property type="term" value="P:division septum assembly"/>
    <property type="evidence" value="ECO:0007669"/>
    <property type="project" value="UniProtKB-KW"/>
</dbReference>
<gene>
    <name evidence="10" type="primary">engB</name>
    <name evidence="13" type="ORF">KEG57_07655</name>
</gene>
<dbReference type="SUPFAM" id="SSF52540">
    <property type="entry name" value="P-loop containing nucleoside triphosphate hydrolases"/>
    <property type="match status" value="1"/>
</dbReference>
<reference evidence="13 14" key="1">
    <citation type="submission" date="2021-04" db="EMBL/GenBank/DDBJ databases">
        <title>Genome analysis of Polyangium sp.</title>
        <authorList>
            <person name="Li Y."/>
            <person name="Wang J."/>
        </authorList>
    </citation>
    <scope>NUCLEOTIDE SEQUENCE [LARGE SCALE GENOMIC DNA]</scope>
    <source>
        <strain evidence="13 14">SDU14</strain>
    </source>
</reference>
<dbReference type="PROSITE" id="PS51706">
    <property type="entry name" value="G_ENGB"/>
    <property type="match status" value="1"/>
</dbReference>
<evidence type="ECO:0000256" key="6">
    <source>
        <dbReference type="ARBA" id="ARBA00022842"/>
    </source>
</evidence>
<keyword evidence="14" id="KW-1185">Reference proteome</keyword>
<dbReference type="AlphaFoldDB" id="A0A9X4ARN4"/>
<dbReference type="InterPro" id="IPR005225">
    <property type="entry name" value="Small_GTP-bd"/>
</dbReference>
<evidence type="ECO:0000256" key="2">
    <source>
        <dbReference type="ARBA" id="ARBA00009638"/>
    </source>
</evidence>
<dbReference type="NCBIfam" id="TIGR00231">
    <property type="entry name" value="small_GTP"/>
    <property type="match status" value="1"/>
</dbReference>
<dbReference type="EMBL" id="JAGTJJ010000002">
    <property type="protein sequence ID" value="MDC3980362.1"/>
    <property type="molecule type" value="Genomic_DNA"/>
</dbReference>
<sequence>MRGLPGARRHHPFRARRRPQPSRDPAGRQLRPAVHLGRPARHGHLLVPLPPLALPVRRVQTDVQPRIGSVNEKTKPTKKKPAAGPKPASAPPEGKKKALDPKQIVHAQFLAAAAPGSSLPAPTMAEIAFAGRSNVGKSSLINTLVERKGLVRTGATPGVTRQINLFEARARDGAMFHLIDLPGYGYAKRSKAERTAWGDLIEGYLKGRITLAALVILVDVRRGLEEDDLELIQFVEEARDVQRRPVEIVIVATKVDKIGRSASRSATAAMAKSTGRKVINFSSVTGEGRAELWALLRKVTLGTPEATSIPKNAEPEPS</sequence>
<keyword evidence="9 10" id="KW-0131">Cell cycle</keyword>
<evidence type="ECO:0000256" key="4">
    <source>
        <dbReference type="ARBA" id="ARBA00022723"/>
    </source>
</evidence>
<comment type="caution">
    <text evidence="13">The sequence shown here is derived from an EMBL/GenBank/DDBJ whole genome shotgun (WGS) entry which is preliminary data.</text>
</comment>
<evidence type="ECO:0000256" key="7">
    <source>
        <dbReference type="ARBA" id="ARBA00023134"/>
    </source>
</evidence>
<dbReference type="InterPro" id="IPR006073">
    <property type="entry name" value="GTP-bd"/>
</dbReference>
<evidence type="ECO:0000256" key="8">
    <source>
        <dbReference type="ARBA" id="ARBA00023210"/>
    </source>
</evidence>
<keyword evidence="4" id="KW-0479">Metal-binding</keyword>
<keyword evidence="7 10" id="KW-0342">GTP-binding</keyword>